<organism evidence="1 2">
    <name type="scientific">Haloferula rosea</name>
    <dbReference type="NCBI Taxonomy" id="490093"/>
    <lineage>
        <taxon>Bacteria</taxon>
        <taxon>Pseudomonadati</taxon>
        <taxon>Verrucomicrobiota</taxon>
        <taxon>Verrucomicrobiia</taxon>
        <taxon>Verrucomicrobiales</taxon>
        <taxon>Verrucomicrobiaceae</taxon>
        <taxon>Haloferula</taxon>
    </lineage>
</organism>
<sequence>MDIQIASLCDHAADYNGKLVLTGTFDTLAARAVPVVHPMCALALRLCFTQEDVGRHKLSINIINEDGESLDPKNMPIEPEFDVQLPPNVPFLTRNLIMNLQGLRFPKAGIYSIDIGCDGDLLMRLPLRIVHVEQSAENGAESQEA</sequence>
<keyword evidence="2" id="KW-1185">Reference proteome</keyword>
<evidence type="ECO:0000313" key="1">
    <source>
        <dbReference type="EMBL" id="MBK1826239.1"/>
    </source>
</evidence>
<evidence type="ECO:0000313" key="2">
    <source>
        <dbReference type="Proteomes" id="UP000658278"/>
    </source>
</evidence>
<dbReference type="RefSeq" id="WP_200276841.1">
    <property type="nucleotide sequence ID" value="NZ_JAENII010000002.1"/>
</dbReference>
<dbReference type="Pfam" id="PF22091">
    <property type="entry name" value="DUF6941"/>
    <property type="match status" value="1"/>
</dbReference>
<reference evidence="1" key="1">
    <citation type="submission" date="2021-01" db="EMBL/GenBank/DDBJ databases">
        <title>Modified the classification status of verrucomicrobia.</title>
        <authorList>
            <person name="Feng X."/>
        </authorList>
    </citation>
    <scope>NUCLEOTIDE SEQUENCE</scope>
    <source>
        <strain evidence="1">KCTC 22201</strain>
    </source>
</reference>
<accession>A0A934RBF9</accession>
<name>A0A934RBF9_9BACT</name>
<dbReference type="Proteomes" id="UP000658278">
    <property type="component" value="Unassembled WGS sequence"/>
</dbReference>
<dbReference type="AlphaFoldDB" id="A0A934RBF9"/>
<comment type="caution">
    <text evidence="1">The sequence shown here is derived from an EMBL/GenBank/DDBJ whole genome shotgun (WGS) entry which is preliminary data.</text>
</comment>
<protein>
    <submittedName>
        <fullName evidence="1">Uncharacterized protein</fullName>
    </submittedName>
</protein>
<dbReference type="EMBL" id="JAENII010000002">
    <property type="protein sequence ID" value="MBK1826239.1"/>
    <property type="molecule type" value="Genomic_DNA"/>
</dbReference>
<proteinExistence type="predicted"/>
<gene>
    <name evidence="1" type="ORF">JIN81_04360</name>
</gene>
<dbReference type="InterPro" id="IPR054221">
    <property type="entry name" value="DUF6941"/>
</dbReference>